<accession>A0A7W6H3H8</accession>
<sequence>MAQIIEVPGMGEVEFPADMSDADISAAIQRSLGAQSPSAAPADVAPAAAPAPTPAVASASPQPDPTKPDALSSSVMAGGDVLTFGFGDELGAAMGVPIEAVIGAYNGADAGKSLMDRIRDGYDRGLRSRRELMDYAQQEHPVASAVGSIAATAALPSVGAKSLPGMLAQGAAAGGVYGFGSGEGGFENRRDNALTGGALGLAGAAVGNAVGRTIMNRAAREALPTREGLRALSKQAFDDAEAAGVVVAPKGIQRLTADITDDLADFGYDPALQPRVGVVLNRLGTLSENPVTLKGMDVLRRVARGAAQSSEPSERALGAKIIDKIDSYLDDIPADEVMTGNADQGSKALRQARDYWGRMRRLEAVEEATAKAERRAASTGSGGNADNAMRQNIRAILDNPKRSAGYSKAERAAMEQVVRGTPTQNAARLVGKLSPQGNGLMAALGVGGTAAVPAVTIPAMVAGVGAKRFADGATTRNIAALSDIIRGGGQTVPDVVKLGRQGLGPAAIGVQRGQMLNDRSRLPLSILLGQPFVGRD</sequence>
<protein>
    <submittedName>
        <fullName evidence="2">Uncharacterized protein</fullName>
    </submittedName>
</protein>
<dbReference type="AlphaFoldDB" id="A0A7W6H3H8"/>
<evidence type="ECO:0000256" key="1">
    <source>
        <dbReference type="SAM" id="MobiDB-lite"/>
    </source>
</evidence>
<feature type="region of interest" description="Disordered" evidence="1">
    <location>
        <begin position="31"/>
        <end position="72"/>
    </location>
</feature>
<evidence type="ECO:0000313" key="3">
    <source>
        <dbReference type="Proteomes" id="UP000542776"/>
    </source>
</evidence>
<name>A0A7W6H3H8_9HYPH</name>
<keyword evidence="3" id="KW-1185">Reference proteome</keyword>
<feature type="compositionally biased region" description="Low complexity" evidence="1">
    <location>
        <begin position="31"/>
        <end position="61"/>
    </location>
</feature>
<gene>
    <name evidence="2" type="ORF">GGR04_001008</name>
</gene>
<comment type="caution">
    <text evidence="2">The sequence shown here is derived from an EMBL/GenBank/DDBJ whole genome shotgun (WGS) entry which is preliminary data.</text>
</comment>
<dbReference type="Proteomes" id="UP000542776">
    <property type="component" value="Unassembled WGS sequence"/>
</dbReference>
<dbReference type="RefSeq" id="WP_183198453.1">
    <property type="nucleotide sequence ID" value="NZ_JACIEK010000001.1"/>
</dbReference>
<organism evidence="2 3">
    <name type="scientific">Aureimonas pseudogalii</name>
    <dbReference type="NCBI Taxonomy" id="1744844"/>
    <lineage>
        <taxon>Bacteria</taxon>
        <taxon>Pseudomonadati</taxon>
        <taxon>Pseudomonadota</taxon>
        <taxon>Alphaproteobacteria</taxon>
        <taxon>Hyphomicrobiales</taxon>
        <taxon>Aurantimonadaceae</taxon>
        <taxon>Aureimonas</taxon>
    </lineage>
</organism>
<evidence type="ECO:0000313" key="2">
    <source>
        <dbReference type="EMBL" id="MBB3997187.1"/>
    </source>
</evidence>
<proteinExistence type="predicted"/>
<reference evidence="2 3" key="1">
    <citation type="submission" date="2020-08" db="EMBL/GenBank/DDBJ databases">
        <title>Genomic Encyclopedia of Type Strains, Phase IV (KMG-IV): sequencing the most valuable type-strain genomes for metagenomic binning, comparative biology and taxonomic classification.</title>
        <authorList>
            <person name="Goeker M."/>
        </authorList>
    </citation>
    <scope>NUCLEOTIDE SEQUENCE [LARGE SCALE GENOMIC DNA]</scope>
    <source>
        <strain evidence="2 3">DSM 102238</strain>
    </source>
</reference>
<dbReference type="EMBL" id="JACIEK010000001">
    <property type="protein sequence ID" value="MBB3997187.1"/>
    <property type="molecule type" value="Genomic_DNA"/>
</dbReference>